<feature type="compositionally biased region" description="Low complexity" evidence="1">
    <location>
        <begin position="38"/>
        <end position="53"/>
    </location>
</feature>
<evidence type="ECO:0000313" key="3">
    <source>
        <dbReference type="Proteomes" id="UP001283361"/>
    </source>
</evidence>
<dbReference type="Proteomes" id="UP001283361">
    <property type="component" value="Unassembled WGS sequence"/>
</dbReference>
<proteinExistence type="predicted"/>
<keyword evidence="3" id="KW-1185">Reference proteome</keyword>
<evidence type="ECO:0000256" key="1">
    <source>
        <dbReference type="SAM" id="MobiDB-lite"/>
    </source>
</evidence>
<reference evidence="2" key="1">
    <citation type="journal article" date="2023" name="G3 (Bethesda)">
        <title>A reference genome for the long-term kleptoplast-retaining sea slug Elysia crispata morphotype clarki.</title>
        <authorList>
            <person name="Eastman K.E."/>
            <person name="Pendleton A.L."/>
            <person name="Shaikh M.A."/>
            <person name="Suttiyut T."/>
            <person name="Ogas R."/>
            <person name="Tomko P."/>
            <person name="Gavelis G."/>
            <person name="Widhalm J.R."/>
            <person name="Wisecaver J.H."/>
        </authorList>
    </citation>
    <scope>NUCLEOTIDE SEQUENCE</scope>
    <source>
        <strain evidence="2">ECLA1</strain>
    </source>
</reference>
<feature type="region of interest" description="Disordered" evidence="1">
    <location>
        <begin position="15"/>
        <end position="98"/>
    </location>
</feature>
<comment type="caution">
    <text evidence="2">The sequence shown here is derived from an EMBL/GenBank/DDBJ whole genome shotgun (WGS) entry which is preliminary data.</text>
</comment>
<dbReference type="EMBL" id="JAWDGP010002732">
    <property type="protein sequence ID" value="KAK3780415.1"/>
    <property type="molecule type" value="Genomic_DNA"/>
</dbReference>
<feature type="compositionally biased region" description="Polar residues" evidence="1">
    <location>
        <begin position="78"/>
        <end position="88"/>
    </location>
</feature>
<protein>
    <submittedName>
        <fullName evidence="2">Uncharacterized protein</fullName>
    </submittedName>
</protein>
<name>A0AAE1A3I1_9GAST</name>
<accession>A0AAE1A3I1</accession>
<feature type="compositionally biased region" description="Basic and acidic residues" evidence="1">
    <location>
        <begin position="18"/>
        <end position="35"/>
    </location>
</feature>
<sequence>MKRIRFDDWMWMVRGAGKPRDQRSKLAGRLDKGQRDTASSSRRAGGQRSPSGQACVSIAGGATPTGPPFHASLPISAGRTNGATQPHASPSDFLSGGR</sequence>
<organism evidence="2 3">
    <name type="scientific">Elysia crispata</name>
    <name type="common">lettuce slug</name>
    <dbReference type="NCBI Taxonomy" id="231223"/>
    <lineage>
        <taxon>Eukaryota</taxon>
        <taxon>Metazoa</taxon>
        <taxon>Spiralia</taxon>
        <taxon>Lophotrochozoa</taxon>
        <taxon>Mollusca</taxon>
        <taxon>Gastropoda</taxon>
        <taxon>Heterobranchia</taxon>
        <taxon>Euthyneura</taxon>
        <taxon>Panpulmonata</taxon>
        <taxon>Sacoglossa</taxon>
        <taxon>Placobranchoidea</taxon>
        <taxon>Plakobranchidae</taxon>
        <taxon>Elysia</taxon>
    </lineage>
</organism>
<evidence type="ECO:0000313" key="2">
    <source>
        <dbReference type="EMBL" id="KAK3780415.1"/>
    </source>
</evidence>
<gene>
    <name evidence="2" type="ORF">RRG08_062036</name>
</gene>
<dbReference type="AlphaFoldDB" id="A0AAE1A3I1"/>